<dbReference type="AlphaFoldDB" id="A0A816CTV5"/>
<organism evidence="2 4">
    <name type="scientific">Rotaria magnacalcarata</name>
    <dbReference type="NCBI Taxonomy" id="392030"/>
    <lineage>
        <taxon>Eukaryota</taxon>
        <taxon>Metazoa</taxon>
        <taxon>Spiralia</taxon>
        <taxon>Gnathifera</taxon>
        <taxon>Rotifera</taxon>
        <taxon>Eurotatoria</taxon>
        <taxon>Bdelloidea</taxon>
        <taxon>Philodinida</taxon>
        <taxon>Philodinidae</taxon>
        <taxon>Rotaria</taxon>
    </lineage>
</organism>
<proteinExistence type="predicted"/>
<feature type="non-terminal residue" evidence="2">
    <location>
        <position position="1"/>
    </location>
</feature>
<accession>A0A816CTV5</accession>
<feature type="non-terminal residue" evidence="2">
    <location>
        <position position="70"/>
    </location>
</feature>
<feature type="compositionally biased region" description="Basic and acidic residues" evidence="1">
    <location>
        <begin position="1"/>
        <end position="13"/>
    </location>
</feature>
<sequence length="70" mass="7708">EFDNKGQPDDDGFHLVQRRKRVPSSTTQSQVIPTINTTLSPDIDLEPVVLHGHPSVPITIPPILSQPENS</sequence>
<protein>
    <submittedName>
        <fullName evidence="2">Uncharacterized protein</fullName>
    </submittedName>
</protein>
<dbReference type="Proteomes" id="UP000663834">
    <property type="component" value="Unassembled WGS sequence"/>
</dbReference>
<reference evidence="2" key="1">
    <citation type="submission" date="2021-02" db="EMBL/GenBank/DDBJ databases">
        <authorList>
            <person name="Nowell W R."/>
        </authorList>
    </citation>
    <scope>NUCLEOTIDE SEQUENCE</scope>
</reference>
<evidence type="ECO:0000256" key="1">
    <source>
        <dbReference type="SAM" id="MobiDB-lite"/>
    </source>
</evidence>
<gene>
    <name evidence="3" type="ORF">GIL414_LOCUS33786</name>
    <name evidence="2" type="ORF">KQP761_LOCUS25669</name>
</gene>
<evidence type="ECO:0000313" key="4">
    <source>
        <dbReference type="Proteomes" id="UP000663834"/>
    </source>
</evidence>
<evidence type="ECO:0000313" key="2">
    <source>
        <dbReference type="EMBL" id="CAF1628016.1"/>
    </source>
</evidence>
<dbReference type="EMBL" id="CAJOBJ010076108">
    <property type="protein sequence ID" value="CAF4480633.1"/>
    <property type="molecule type" value="Genomic_DNA"/>
</dbReference>
<evidence type="ECO:0000313" key="3">
    <source>
        <dbReference type="EMBL" id="CAF4480633.1"/>
    </source>
</evidence>
<feature type="region of interest" description="Disordered" evidence="1">
    <location>
        <begin position="1"/>
        <end position="30"/>
    </location>
</feature>
<dbReference type="Proteomes" id="UP000681720">
    <property type="component" value="Unassembled WGS sequence"/>
</dbReference>
<comment type="caution">
    <text evidence="2">The sequence shown here is derived from an EMBL/GenBank/DDBJ whole genome shotgun (WGS) entry which is preliminary data.</text>
</comment>
<name>A0A816CTV5_9BILA</name>
<dbReference type="EMBL" id="CAJNOW010013998">
    <property type="protein sequence ID" value="CAF1628016.1"/>
    <property type="molecule type" value="Genomic_DNA"/>
</dbReference>